<evidence type="ECO:0000313" key="3">
    <source>
        <dbReference type="Proteomes" id="UP000696280"/>
    </source>
</evidence>
<keyword evidence="1" id="KW-0472">Membrane</keyword>
<organism evidence="2 3">
    <name type="scientific">Hymenoscyphus fraxineus</name>
    <dbReference type="NCBI Taxonomy" id="746836"/>
    <lineage>
        <taxon>Eukaryota</taxon>
        <taxon>Fungi</taxon>
        <taxon>Dikarya</taxon>
        <taxon>Ascomycota</taxon>
        <taxon>Pezizomycotina</taxon>
        <taxon>Leotiomycetes</taxon>
        <taxon>Helotiales</taxon>
        <taxon>Helotiaceae</taxon>
        <taxon>Hymenoscyphus</taxon>
    </lineage>
</organism>
<sequence>MVVLAIHFMGFLLAAFHRPHYDDYPTKLQIAYYLVNPKGYHGVGFCHTEGIYQSVYVMVLGYSFLVGADAWLEANLKEMNPEYKPNPNPPGNISTTFIVFVFLVGFGLWVYMSVPFGRQWGWQFGIRRFMEELRNELGRLGGSFPKEEWMKFWISKFLTEKDLEDEDDLKCVKKCIDAIVKDISS</sequence>
<name>A0A9N9KNZ6_9HELO</name>
<gene>
    <name evidence="2" type="ORF">HYFRA_00007282</name>
</gene>
<dbReference type="EMBL" id="CAJVRL010000043">
    <property type="protein sequence ID" value="CAG8951370.1"/>
    <property type="molecule type" value="Genomic_DNA"/>
</dbReference>
<keyword evidence="1" id="KW-0812">Transmembrane</keyword>
<feature type="transmembrane region" description="Helical" evidence="1">
    <location>
        <begin position="55"/>
        <end position="72"/>
    </location>
</feature>
<comment type="caution">
    <text evidence="2">The sequence shown here is derived from an EMBL/GenBank/DDBJ whole genome shotgun (WGS) entry which is preliminary data.</text>
</comment>
<feature type="transmembrane region" description="Helical" evidence="1">
    <location>
        <begin position="92"/>
        <end position="112"/>
    </location>
</feature>
<accession>A0A9N9KNZ6</accession>
<dbReference type="AlphaFoldDB" id="A0A9N9KNZ6"/>
<proteinExistence type="predicted"/>
<keyword evidence="3" id="KW-1185">Reference proteome</keyword>
<reference evidence="2" key="1">
    <citation type="submission" date="2021-07" db="EMBL/GenBank/DDBJ databases">
        <authorList>
            <person name="Durling M."/>
        </authorList>
    </citation>
    <scope>NUCLEOTIDE SEQUENCE</scope>
</reference>
<evidence type="ECO:0000256" key="1">
    <source>
        <dbReference type="SAM" id="Phobius"/>
    </source>
</evidence>
<evidence type="ECO:0000313" key="2">
    <source>
        <dbReference type="EMBL" id="CAG8951370.1"/>
    </source>
</evidence>
<protein>
    <submittedName>
        <fullName evidence="2">Uncharacterized protein</fullName>
    </submittedName>
</protein>
<keyword evidence="1" id="KW-1133">Transmembrane helix</keyword>
<dbReference type="Proteomes" id="UP000696280">
    <property type="component" value="Unassembled WGS sequence"/>
</dbReference>